<dbReference type="OrthoDB" id="9802553at2"/>
<organism evidence="10 11">
    <name type="scientific">Terriglobus saanensis (strain ATCC BAA-1853 / DSM 23119 / SP1PR4)</name>
    <dbReference type="NCBI Taxonomy" id="401053"/>
    <lineage>
        <taxon>Bacteria</taxon>
        <taxon>Pseudomonadati</taxon>
        <taxon>Acidobacteriota</taxon>
        <taxon>Terriglobia</taxon>
        <taxon>Terriglobales</taxon>
        <taxon>Acidobacteriaceae</taxon>
        <taxon>Terriglobus</taxon>
    </lineage>
</organism>
<dbReference type="GO" id="GO:0005198">
    <property type="term" value="F:structural molecule activity"/>
    <property type="evidence" value="ECO:0007669"/>
    <property type="project" value="UniProtKB-UniRule"/>
</dbReference>
<dbReference type="RefSeq" id="WP_013568378.1">
    <property type="nucleotide sequence ID" value="NC_014963.1"/>
</dbReference>
<feature type="domain" description="Flagellar hook-associated protein FlgK helical" evidence="9">
    <location>
        <begin position="106"/>
        <end position="327"/>
    </location>
</feature>
<keyword evidence="10" id="KW-0969">Cilium</keyword>
<evidence type="ECO:0000256" key="7">
    <source>
        <dbReference type="RuleBase" id="RU362065"/>
    </source>
</evidence>
<evidence type="ECO:0000259" key="8">
    <source>
        <dbReference type="Pfam" id="PF06429"/>
    </source>
</evidence>
<accession>E8V5N6</accession>
<dbReference type="PANTHER" id="PTHR30033">
    <property type="entry name" value="FLAGELLAR HOOK-ASSOCIATED PROTEIN 1"/>
    <property type="match status" value="1"/>
</dbReference>
<protein>
    <recommendedName>
        <fullName evidence="4 7">Flagellar hook-associated protein 1</fullName>
        <shortName evidence="7">HAP1</shortName>
    </recommendedName>
</protein>
<dbReference type="InterPro" id="IPR053927">
    <property type="entry name" value="FlgK_helical"/>
</dbReference>
<dbReference type="InterPro" id="IPR002371">
    <property type="entry name" value="FlgK"/>
</dbReference>
<evidence type="ECO:0000256" key="2">
    <source>
        <dbReference type="ARBA" id="ARBA00004613"/>
    </source>
</evidence>
<keyword evidence="10" id="KW-0282">Flagellum</keyword>
<dbReference type="SUPFAM" id="SSF64518">
    <property type="entry name" value="Phase 1 flagellin"/>
    <property type="match status" value="1"/>
</dbReference>
<dbReference type="AlphaFoldDB" id="E8V5N6"/>
<dbReference type="Proteomes" id="UP000006844">
    <property type="component" value="Chromosome"/>
</dbReference>
<evidence type="ECO:0000313" key="11">
    <source>
        <dbReference type="Proteomes" id="UP000006844"/>
    </source>
</evidence>
<evidence type="ECO:0000256" key="3">
    <source>
        <dbReference type="ARBA" id="ARBA00009677"/>
    </source>
</evidence>
<feature type="domain" description="Flagellar basal-body/hook protein C-terminal" evidence="8">
    <location>
        <begin position="422"/>
        <end position="460"/>
    </location>
</feature>
<keyword evidence="5 7" id="KW-0964">Secreted</keyword>
<sequence length="467" mass="46683">MGSLTSLLSIARQALANSQTAIDATGTNISNQHTVGYTRKTAVFAESDTVDVGGSLLGSGATVTIVSQRDRILEQRMQQQTQADGQTSARLTALQSVDSIFQTTTSSADASGIGSSLDAFFNSFSALEANPTDGATRQAVLTSAQTFATAIQAASSQLTSQATDLGQQVSGSVAQVNQLTSQIAALNGKISSTSPDADAGDLEDQRQELITQLSGLVGLSQSSTANNGIALTTTNGTPLVGGNISYNLTAQNVGGSVHVFGQQNGVSTDITSALSGGSIAGDIQARDVDIASAQTSLDTLAFDVATAVNTQNSAGKDENGAVGGNIFGVPSSASGAAASLTVSLTDPAGIAAASGTDGAGGSTNATALAALGSGKIVGGETPASFFGSFLTQLGTTISGATTDETVTAAELTQATAQRNALSGVSLDEEASNLTEYQRSYQAAAKVFSIVDEMFASAINLGVESAVS</sequence>
<comment type="similarity">
    <text evidence="3 7">Belongs to the flagella basal body rod proteins family.</text>
</comment>
<dbReference type="PANTHER" id="PTHR30033:SF1">
    <property type="entry name" value="FLAGELLAR HOOK-ASSOCIATED PROTEIN 1"/>
    <property type="match status" value="1"/>
</dbReference>
<dbReference type="STRING" id="401053.AciPR4_1839"/>
<name>E8V5N6_TERSS</name>
<dbReference type="PRINTS" id="PR01005">
    <property type="entry name" value="FLGHOOKAP1"/>
</dbReference>
<evidence type="ECO:0000256" key="6">
    <source>
        <dbReference type="ARBA" id="ARBA00023143"/>
    </source>
</evidence>
<dbReference type="KEGG" id="tsa:AciPR4_1839"/>
<dbReference type="GO" id="GO:0005576">
    <property type="term" value="C:extracellular region"/>
    <property type="evidence" value="ECO:0007669"/>
    <property type="project" value="UniProtKB-SubCell"/>
</dbReference>
<dbReference type="GO" id="GO:0009424">
    <property type="term" value="C:bacterial-type flagellum hook"/>
    <property type="evidence" value="ECO:0007669"/>
    <property type="project" value="UniProtKB-UniRule"/>
</dbReference>
<proteinExistence type="inferred from homology"/>
<evidence type="ECO:0000256" key="4">
    <source>
        <dbReference type="ARBA" id="ARBA00016244"/>
    </source>
</evidence>
<evidence type="ECO:0000313" key="10">
    <source>
        <dbReference type="EMBL" id="ADV82645.1"/>
    </source>
</evidence>
<dbReference type="eggNOG" id="COG1256">
    <property type="taxonomic scope" value="Bacteria"/>
</dbReference>
<dbReference type="HOGENOM" id="CLU_012762_1_0_0"/>
<evidence type="ECO:0000256" key="5">
    <source>
        <dbReference type="ARBA" id="ARBA00022525"/>
    </source>
</evidence>
<dbReference type="NCBIfam" id="TIGR02492">
    <property type="entry name" value="flgK_ends"/>
    <property type="match status" value="1"/>
</dbReference>
<reference evidence="10 11" key="1">
    <citation type="journal article" date="2012" name="Stand. Genomic Sci.">
        <title>Complete genome sequence of Terriglobus saanensis type strain SP1PR4(T), an Acidobacteria from tundra soil.</title>
        <authorList>
            <person name="Rawat S.R."/>
            <person name="Mannisto M.K."/>
            <person name="Starovoytov V."/>
            <person name="Goodwin L."/>
            <person name="Nolan M."/>
            <person name="Hauser L."/>
            <person name="Land M."/>
            <person name="Davenport K.W."/>
            <person name="Woyke T."/>
            <person name="Haggblom M.M."/>
        </authorList>
    </citation>
    <scope>NUCLEOTIDE SEQUENCE</scope>
    <source>
        <strain evidence="11">ATCC BAA-1853 / DSM 23119 / SP1PR4</strain>
    </source>
</reference>
<keyword evidence="6 7" id="KW-0975">Bacterial flagellum</keyword>
<gene>
    <name evidence="7" type="primary">flgK</name>
    <name evidence="10" type="ordered locus">AciPR4_1839</name>
</gene>
<keyword evidence="10" id="KW-0966">Cell projection</keyword>
<dbReference type="EMBL" id="CP002467">
    <property type="protein sequence ID" value="ADV82645.1"/>
    <property type="molecule type" value="Genomic_DNA"/>
</dbReference>
<dbReference type="Pfam" id="PF22638">
    <property type="entry name" value="FlgK_D1"/>
    <property type="match status" value="1"/>
</dbReference>
<dbReference type="InterPro" id="IPR010930">
    <property type="entry name" value="Flg_bb/hook_C_dom"/>
</dbReference>
<dbReference type="GO" id="GO:0044780">
    <property type="term" value="P:bacterial-type flagellum assembly"/>
    <property type="evidence" value="ECO:0007669"/>
    <property type="project" value="InterPro"/>
</dbReference>
<comment type="subcellular location">
    <subcellularLocation>
        <location evidence="1 7">Bacterial flagellum</location>
    </subcellularLocation>
    <subcellularLocation>
        <location evidence="2 7">Secreted</location>
    </subcellularLocation>
</comment>
<keyword evidence="11" id="KW-1185">Reference proteome</keyword>
<dbReference type="Pfam" id="PF06429">
    <property type="entry name" value="Flg_bbr_C"/>
    <property type="match status" value="1"/>
</dbReference>
<evidence type="ECO:0000256" key="1">
    <source>
        <dbReference type="ARBA" id="ARBA00004365"/>
    </source>
</evidence>
<evidence type="ECO:0000259" key="9">
    <source>
        <dbReference type="Pfam" id="PF22638"/>
    </source>
</evidence>